<organism evidence="1 2">
    <name type="scientific">Phycomyces blakesleeanus (strain ATCC 8743b / DSM 1359 / FGSC 10004 / NBRC 33097 / NRRL 1555)</name>
    <dbReference type="NCBI Taxonomy" id="763407"/>
    <lineage>
        <taxon>Eukaryota</taxon>
        <taxon>Fungi</taxon>
        <taxon>Fungi incertae sedis</taxon>
        <taxon>Mucoromycota</taxon>
        <taxon>Mucoromycotina</taxon>
        <taxon>Mucoromycetes</taxon>
        <taxon>Mucorales</taxon>
        <taxon>Phycomycetaceae</taxon>
        <taxon>Phycomyces</taxon>
    </lineage>
</organism>
<dbReference type="OrthoDB" id="5598377at2759"/>
<proteinExistence type="predicted"/>
<dbReference type="EMBL" id="KV440976">
    <property type="protein sequence ID" value="OAD75959.1"/>
    <property type="molecule type" value="Genomic_DNA"/>
</dbReference>
<dbReference type="RefSeq" id="XP_018293999.1">
    <property type="nucleotide sequence ID" value="XM_018440505.1"/>
</dbReference>
<keyword evidence="2" id="KW-1185">Reference proteome</keyword>
<dbReference type="Proteomes" id="UP000077315">
    <property type="component" value="Unassembled WGS sequence"/>
</dbReference>
<reference evidence="2" key="1">
    <citation type="submission" date="2015-06" db="EMBL/GenBank/DDBJ databases">
        <title>Expansion of signal transduction pathways in fungi by whole-genome duplication.</title>
        <authorList>
            <consortium name="DOE Joint Genome Institute"/>
            <person name="Corrochano L.M."/>
            <person name="Kuo A."/>
            <person name="Marcet-Houben M."/>
            <person name="Polaino S."/>
            <person name="Salamov A."/>
            <person name="Villalobos J.M."/>
            <person name="Alvarez M.I."/>
            <person name="Avalos J."/>
            <person name="Benito E.P."/>
            <person name="Benoit I."/>
            <person name="Burger G."/>
            <person name="Camino L.P."/>
            <person name="Canovas D."/>
            <person name="Cerda-Olmedo E."/>
            <person name="Cheng J.-F."/>
            <person name="Dominguez A."/>
            <person name="Elias M."/>
            <person name="Eslava A.P."/>
            <person name="Glaser F."/>
            <person name="Grimwood J."/>
            <person name="Gutierrez G."/>
            <person name="Heitman J."/>
            <person name="Henrissat B."/>
            <person name="Iturriaga E.A."/>
            <person name="Lang B.F."/>
            <person name="Lavin J.L."/>
            <person name="Lee S."/>
            <person name="Li W."/>
            <person name="Lindquist E."/>
            <person name="Lopez-Garcia S."/>
            <person name="Luque E.M."/>
            <person name="Marcos A.T."/>
            <person name="Martin J."/>
            <person name="McCluskey K."/>
            <person name="Medina H.R."/>
            <person name="Miralles-Duran A."/>
            <person name="Miyazaki A."/>
            <person name="Munoz-Torres E."/>
            <person name="Oguiza J.A."/>
            <person name="Ohm R."/>
            <person name="Olmedo M."/>
            <person name="Orejas M."/>
            <person name="Ortiz-Castellanos L."/>
            <person name="Pisabarro A.G."/>
            <person name="Rodriguez-Romero J."/>
            <person name="Ruiz-Herrera J."/>
            <person name="Ruiz-Vazquez R."/>
            <person name="Sanz C."/>
            <person name="Schackwitz W."/>
            <person name="Schmutz J."/>
            <person name="Shahriari M."/>
            <person name="Shelest E."/>
            <person name="Silva-Franco F."/>
            <person name="Soanes D."/>
            <person name="Syed K."/>
            <person name="Tagua V.G."/>
            <person name="Talbot N.J."/>
            <person name="Thon M."/>
            <person name="De vries R.P."/>
            <person name="Wiebenga A."/>
            <person name="Yadav J.S."/>
            <person name="Braun E.L."/>
            <person name="Baker S."/>
            <person name="Garre V."/>
            <person name="Horwitz B."/>
            <person name="Torres-Martinez S."/>
            <person name="Idnurm A."/>
            <person name="Herrera-Estrella A."/>
            <person name="Gabaldon T."/>
            <person name="Grigoriev I.V."/>
        </authorList>
    </citation>
    <scope>NUCLEOTIDE SEQUENCE [LARGE SCALE GENOMIC DNA]</scope>
    <source>
        <strain evidence="2">NRRL 1555(-)</strain>
    </source>
</reference>
<dbReference type="VEuPathDB" id="FungiDB:PHYBLDRAFT_59486"/>
<dbReference type="AlphaFoldDB" id="A0A167NI51"/>
<gene>
    <name evidence="1" type="ORF">PHYBLDRAFT_59486</name>
</gene>
<evidence type="ECO:0000313" key="1">
    <source>
        <dbReference type="EMBL" id="OAD75959.1"/>
    </source>
</evidence>
<sequence>MPTFSWGTQMSSIDYIFATPDIAALKHKSAIDYINPAWSDHFLVSTNLSLRTSLKRQLSIIQQETVKILAMRAQKHWRENGERSARYLKRTILANAIRKDIPFLRHPTSEALCTTPSTMTNVAMHFYEKLYTVDPIENSSVEDLLNHVPPKKFLSEATRSSMTPLLTFDNICPAVNCSPNHSSPGPDGLPYKILSLLFCEDRYSTLLTNIYNDALNKGVFPSSWSFTCLSLLPKKGDLSSLKNWRLLH</sequence>
<evidence type="ECO:0000313" key="2">
    <source>
        <dbReference type="Proteomes" id="UP000077315"/>
    </source>
</evidence>
<accession>A0A167NI51</accession>
<dbReference type="GeneID" id="29001411"/>
<dbReference type="InParanoid" id="A0A167NI51"/>
<name>A0A167NI51_PHYB8</name>
<protein>
    <submittedName>
        <fullName evidence="1">Uncharacterized protein</fullName>
    </submittedName>
</protein>